<keyword evidence="5" id="KW-1185">Reference proteome</keyword>
<dbReference type="Proteomes" id="UP000016960">
    <property type="component" value="Unassembled WGS sequence"/>
</dbReference>
<dbReference type="InParanoid" id="U5DMU0"/>
<feature type="region of interest" description="Disordered" evidence="1">
    <location>
        <begin position="159"/>
        <end position="203"/>
    </location>
</feature>
<dbReference type="STRING" id="582515.KR51_00003020"/>
<evidence type="ECO:0000313" key="4">
    <source>
        <dbReference type="EMBL" id="ERN42991.1"/>
    </source>
</evidence>
<dbReference type="PROSITE" id="PS51257">
    <property type="entry name" value="PROKAR_LIPOPROTEIN"/>
    <property type="match status" value="1"/>
</dbReference>
<comment type="caution">
    <text evidence="4">The sequence shown here is derived from an EMBL/GenBank/DDBJ whole genome shotgun (WGS) entry which is preliminary data.</text>
</comment>
<feature type="chain" id="PRO_5004659381" evidence="2">
    <location>
        <begin position="21"/>
        <end position="423"/>
    </location>
</feature>
<dbReference type="AlphaFoldDB" id="U5DMU0"/>
<evidence type="ECO:0000313" key="5">
    <source>
        <dbReference type="Proteomes" id="UP000016960"/>
    </source>
</evidence>
<protein>
    <submittedName>
        <fullName evidence="4">SLH domain protein</fullName>
    </submittedName>
</protein>
<feature type="domain" description="SLH" evidence="3">
    <location>
        <begin position="276"/>
        <end position="344"/>
    </location>
</feature>
<name>U5DMU0_9CHRO</name>
<evidence type="ECO:0000256" key="1">
    <source>
        <dbReference type="SAM" id="MobiDB-lite"/>
    </source>
</evidence>
<evidence type="ECO:0000256" key="2">
    <source>
        <dbReference type="SAM" id="SignalP"/>
    </source>
</evidence>
<dbReference type="PANTHER" id="PTHR33740:SF3">
    <property type="entry name" value="GPI-ANCHORED ADHESIN-LIKE PROTEIN"/>
    <property type="match status" value="1"/>
</dbReference>
<organism evidence="4 5">
    <name type="scientific">Rubidibacter lacunae KORDI 51-2</name>
    <dbReference type="NCBI Taxonomy" id="582515"/>
    <lineage>
        <taxon>Bacteria</taxon>
        <taxon>Bacillati</taxon>
        <taxon>Cyanobacteriota</taxon>
        <taxon>Cyanophyceae</taxon>
        <taxon>Oscillatoriophycideae</taxon>
        <taxon>Chroococcales</taxon>
        <taxon>Aphanothecaceae</taxon>
        <taxon>Rubidibacter</taxon>
    </lineage>
</organism>
<dbReference type="Pfam" id="PF00395">
    <property type="entry name" value="SLH"/>
    <property type="match status" value="2"/>
</dbReference>
<dbReference type="PATRIC" id="fig|582515.4.peg.343"/>
<gene>
    <name evidence="4" type="ORF">KR51_00003020</name>
</gene>
<feature type="domain" description="SLH" evidence="3">
    <location>
        <begin position="205"/>
        <end position="268"/>
    </location>
</feature>
<accession>U5DMU0</accession>
<sequence>MRCAIAIGALGWLSACSSDAAWQERLAPDPGLNNGPEVTETFAPEFGDADAANATRPEALPEAIPVYPEVRLLDDDTADNRGRVLWESDSGLTPIASFYKRVLNEDGWILDPIEIASEPAIDPTKLSARRGNLNARIELTQANLTEPTTIALTYERQTRVTPPDYTPPDAGGAATPPAETHANGNTARNDAPESESFEPAVAPGPKTFVDISAAPEALQPYLRDVAALGVLDAATGDRFVPNEPVSRGDFARWLVAANNLMRERPGDRLRAIAVTEDPVFADVPPSAPEFPAVQGLAEAGLIPSQLSGDLTVKSFRPEAPLTRETLLLWKVPLDLRQGLPTATVETVRAAWGFQDIEQVDPIALSAVLADYNNGDRANIRRVYGFTRLLQPQKPVTRAEAAAALWFFGTRGDGNSAAAVVRED</sequence>
<dbReference type="EMBL" id="ASSJ01000004">
    <property type="protein sequence ID" value="ERN42991.1"/>
    <property type="molecule type" value="Genomic_DNA"/>
</dbReference>
<feature type="compositionally biased region" description="Low complexity" evidence="1">
    <location>
        <begin position="167"/>
        <end position="178"/>
    </location>
</feature>
<evidence type="ECO:0000259" key="3">
    <source>
        <dbReference type="PROSITE" id="PS51272"/>
    </source>
</evidence>
<dbReference type="InterPro" id="IPR001119">
    <property type="entry name" value="SLH_dom"/>
</dbReference>
<keyword evidence="2" id="KW-0732">Signal</keyword>
<dbReference type="PROSITE" id="PS51272">
    <property type="entry name" value="SLH"/>
    <property type="match status" value="2"/>
</dbReference>
<proteinExistence type="predicted"/>
<dbReference type="eggNOG" id="ENOG502Z7MI">
    <property type="taxonomic scope" value="Bacteria"/>
</dbReference>
<dbReference type="PANTHER" id="PTHR33740">
    <property type="entry name" value="GPI-ANCHORED ADHESIN-LIKE PROTEIN"/>
    <property type="match status" value="1"/>
</dbReference>
<reference evidence="4 5" key="1">
    <citation type="submission" date="2013-05" db="EMBL/GenBank/DDBJ databases">
        <title>Draft genome sequence of Rubidibacter lacunae KORDI 51-2.</title>
        <authorList>
            <person name="Choi D.H."/>
            <person name="Noh J.H."/>
            <person name="Kwon K.-K."/>
            <person name="Lee J.-H."/>
            <person name="Ryu J.-Y."/>
        </authorList>
    </citation>
    <scope>NUCLEOTIDE SEQUENCE [LARGE SCALE GENOMIC DNA]</scope>
    <source>
        <strain evidence="4 5">KORDI 51-2</strain>
    </source>
</reference>
<feature type="signal peptide" evidence="2">
    <location>
        <begin position="1"/>
        <end position="20"/>
    </location>
</feature>